<organism evidence="3 4">
    <name type="scientific">Aquincola agrisoli</name>
    <dbReference type="NCBI Taxonomy" id="3119538"/>
    <lineage>
        <taxon>Bacteria</taxon>
        <taxon>Pseudomonadati</taxon>
        <taxon>Pseudomonadota</taxon>
        <taxon>Betaproteobacteria</taxon>
        <taxon>Burkholderiales</taxon>
        <taxon>Sphaerotilaceae</taxon>
        <taxon>Aquincola</taxon>
    </lineage>
</organism>
<dbReference type="PANTHER" id="PTHR42928:SF5">
    <property type="entry name" value="BLR1237 PROTEIN"/>
    <property type="match status" value="1"/>
</dbReference>
<dbReference type="SUPFAM" id="SSF53850">
    <property type="entry name" value="Periplasmic binding protein-like II"/>
    <property type="match status" value="1"/>
</dbReference>
<gene>
    <name evidence="3" type="ORF">V4F39_00445</name>
</gene>
<dbReference type="Pfam" id="PF03401">
    <property type="entry name" value="TctC"/>
    <property type="match status" value="1"/>
</dbReference>
<keyword evidence="4" id="KW-1185">Reference proteome</keyword>
<dbReference type="AlphaFoldDB" id="A0AAW9PXY5"/>
<dbReference type="PIRSF" id="PIRSF017082">
    <property type="entry name" value="YflP"/>
    <property type="match status" value="1"/>
</dbReference>
<evidence type="ECO:0000256" key="2">
    <source>
        <dbReference type="SAM" id="SignalP"/>
    </source>
</evidence>
<dbReference type="InterPro" id="IPR042100">
    <property type="entry name" value="Bug_dom1"/>
</dbReference>
<evidence type="ECO:0000256" key="1">
    <source>
        <dbReference type="ARBA" id="ARBA00006987"/>
    </source>
</evidence>
<dbReference type="Gene3D" id="3.40.190.10">
    <property type="entry name" value="Periplasmic binding protein-like II"/>
    <property type="match status" value="1"/>
</dbReference>
<evidence type="ECO:0000313" key="3">
    <source>
        <dbReference type="EMBL" id="MEF7612356.1"/>
    </source>
</evidence>
<accession>A0AAW9PXY5</accession>
<evidence type="ECO:0000313" key="4">
    <source>
        <dbReference type="Proteomes" id="UP001336250"/>
    </source>
</evidence>
<feature type="signal peptide" evidence="2">
    <location>
        <begin position="1"/>
        <end position="22"/>
    </location>
</feature>
<dbReference type="RefSeq" id="WP_332287250.1">
    <property type="nucleotide sequence ID" value="NZ_JAZIBG010000001.1"/>
</dbReference>
<dbReference type="Gene3D" id="3.40.190.150">
    <property type="entry name" value="Bordetella uptake gene, domain 1"/>
    <property type="match status" value="1"/>
</dbReference>
<keyword evidence="2" id="KW-0732">Signal</keyword>
<dbReference type="InterPro" id="IPR005064">
    <property type="entry name" value="BUG"/>
</dbReference>
<feature type="chain" id="PRO_5043835812" evidence="2">
    <location>
        <begin position="23"/>
        <end position="321"/>
    </location>
</feature>
<sequence length="321" mass="33651">MKRFFRPALAALAIVAAWPAQAEPGYPRQPIRMVVPFTPGSTSDIAARAVAQKMQGPLGQPVLIENRPGANGAIGMQAVARAKPDGYTLVVGSISSTAVPAAIMKTPSFNLLQDFVPVSVIAGTTLLVLAPQESAINSIPELVSAAKKSPGALSYGNSAGLFLLAMESLKIQAGIDLTAVAYKGPSEAANDLIGGRLAVQPDSLGAATRLIQAGRTKPLAVLSGKRSALLPQVPTMQELGYKDFDFNGWIGVLAPAGTPAAIVQRLHEEIAKAVDSDEVRQVYANAALDAVSMPPAAYRELLVRETGKYEHIVRQAGIEKQ</sequence>
<dbReference type="PANTHER" id="PTHR42928">
    <property type="entry name" value="TRICARBOXYLATE-BINDING PROTEIN"/>
    <property type="match status" value="1"/>
</dbReference>
<protein>
    <submittedName>
        <fullName evidence="3">Tripartite tricarboxylate transporter substrate binding protein</fullName>
    </submittedName>
</protein>
<dbReference type="CDD" id="cd07012">
    <property type="entry name" value="PBP2_Bug_TTT"/>
    <property type="match status" value="1"/>
</dbReference>
<comment type="similarity">
    <text evidence="1">Belongs to the UPF0065 (bug) family.</text>
</comment>
<proteinExistence type="inferred from homology"/>
<name>A0AAW9PXY5_9BURK</name>
<reference evidence="3 4" key="1">
    <citation type="submission" date="2024-02" db="EMBL/GenBank/DDBJ databases">
        <title>Genome sequence of Aquincola sp. MAHUQ-54.</title>
        <authorList>
            <person name="Huq M.A."/>
        </authorList>
    </citation>
    <scope>NUCLEOTIDE SEQUENCE [LARGE SCALE GENOMIC DNA]</scope>
    <source>
        <strain evidence="3 4">MAHUQ-54</strain>
    </source>
</reference>
<dbReference type="Proteomes" id="UP001336250">
    <property type="component" value="Unassembled WGS sequence"/>
</dbReference>
<comment type="caution">
    <text evidence="3">The sequence shown here is derived from an EMBL/GenBank/DDBJ whole genome shotgun (WGS) entry which is preliminary data.</text>
</comment>
<dbReference type="EMBL" id="JAZIBG010000001">
    <property type="protein sequence ID" value="MEF7612356.1"/>
    <property type="molecule type" value="Genomic_DNA"/>
</dbReference>